<keyword evidence="4" id="KW-0472">Membrane</keyword>
<evidence type="ECO:0000256" key="3">
    <source>
        <dbReference type="ARBA" id="ARBA00022989"/>
    </source>
</evidence>
<dbReference type="GO" id="GO:0016020">
    <property type="term" value="C:membrane"/>
    <property type="evidence" value="ECO:0007669"/>
    <property type="project" value="UniProtKB-SubCell"/>
</dbReference>
<dbReference type="Proteomes" id="UP000479710">
    <property type="component" value="Unassembled WGS sequence"/>
</dbReference>
<dbReference type="PANTHER" id="PTHR48185:SF1">
    <property type="entry name" value="NADH:QUINONE OXIDOREDUCTASE_MRP ANTIPORTER MEMBRANE SUBUNIT DOMAIN-CONTAINING PROTEIN"/>
    <property type="match status" value="1"/>
</dbReference>
<reference evidence="5 6" key="1">
    <citation type="submission" date="2019-11" db="EMBL/GenBank/DDBJ databases">
        <title>Whole genome sequence of Oryza granulata.</title>
        <authorList>
            <person name="Li W."/>
        </authorList>
    </citation>
    <scope>NUCLEOTIDE SEQUENCE [LARGE SCALE GENOMIC DNA]</scope>
    <source>
        <strain evidence="6">cv. Menghai</strain>
        <tissue evidence="5">Leaf</tissue>
    </source>
</reference>
<accession>A0A6G1BPF9</accession>
<sequence>METVYSKSDLDLENEDVRGMMYYRRALKLQAFLDMASESEIRNNLVIGVQIDILNLMVNYPGLRMAYIDEVEERDGDKVQKVFYSVLVKALDNHDQDNYLEEALKMRNLLEEFNENQGVRQPTILGVHEHIFTGSPKRIPPSFHGPLTEEEMWEDPGPEQVGLGYRAVSAVGATEDVLLRFIVGYDILVDCWELPLYSKYAFLGALRSAAQMVPYEVSIGLILILRLVSTFGSVKSIARIFP</sequence>
<protein>
    <submittedName>
        <fullName evidence="5">Uncharacterized protein</fullName>
    </submittedName>
</protein>
<keyword evidence="3" id="KW-1133">Transmembrane helix</keyword>
<proteinExistence type="predicted"/>
<dbReference type="OrthoDB" id="617346at2759"/>
<evidence type="ECO:0000313" key="5">
    <source>
        <dbReference type="EMBL" id="KAF0889766.1"/>
    </source>
</evidence>
<comment type="subcellular location">
    <subcellularLocation>
        <location evidence="1">Membrane</location>
        <topology evidence="1">Multi-pass membrane protein</topology>
    </subcellularLocation>
</comment>
<organism evidence="5 6">
    <name type="scientific">Oryza meyeriana var. granulata</name>
    <dbReference type="NCBI Taxonomy" id="110450"/>
    <lineage>
        <taxon>Eukaryota</taxon>
        <taxon>Viridiplantae</taxon>
        <taxon>Streptophyta</taxon>
        <taxon>Embryophyta</taxon>
        <taxon>Tracheophyta</taxon>
        <taxon>Spermatophyta</taxon>
        <taxon>Magnoliopsida</taxon>
        <taxon>Liliopsida</taxon>
        <taxon>Poales</taxon>
        <taxon>Poaceae</taxon>
        <taxon>BOP clade</taxon>
        <taxon>Oryzoideae</taxon>
        <taxon>Oryzeae</taxon>
        <taxon>Oryzinae</taxon>
        <taxon>Oryza</taxon>
        <taxon>Oryza meyeriana</taxon>
    </lineage>
</organism>
<dbReference type="InterPro" id="IPR001694">
    <property type="entry name" value="NADH_UbQ_OxRdtase_su1/FPO"/>
</dbReference>
<evidence type="ECO:0000256" key="2">
    <source>
        <dbReference type="ARBA" id="ARBA00022692"/>
    </source>
</evidence>
<evidence type="ECO:0000256" key="4">
    <source>
        <dbReference type="ARBA" id="ARBA00023136"/>
    </source>
</evidence>
<dbReference type="AlphaFoldDB" id="A0A6G1BPF9"/>
<keyword evidence="2" id="KW-0812">Transmembrane</keyword>
<name>A0A6G1BPF9_9ORYZ</name>
<evidence type="ECO:0000313" key="6">
    <source>
        <dbReference type="Proteomes" id="UP000479710"/>
    </source>
</evidence>
<keyword evidence="6" id="KW-1185">Reference proteome</keyword>
<evidence type="ECO:0000256" key="1">
    <source>
        <dbReference type="ARBA" id="ARBA00004141"/>
    </source>
</evidence>
<dbReference type="EMBL" id="SPHZ02000012">
    <property type="protein sequence ID" value="KAF0889766.1"/>
    <property type="molecule type" value="Genomic_DNA"/>
</dbReference>
<gene>
    <name evidence="5" type="ORF">E2562_030574</name>
</gene>
<comment type="caution">
    <text evidence="5">The sequence shown here is derived from an EMBL/GenBank/DDBJ whole genome shotgun (WGS) entry which is preliminary data.</text>
</comment>
<dbReference type="PANTHER" id="PTHR48185">
    <property type="entry name" value="BNACNNG12700D PROTEIN"/>
    <property type="match status" value="1"/>
</dbReference>
<dbReference type="Pfam" id="PF00146">
    <property type="entry name" value="NADHdh"/>
    <property type="match status" value="1"/>
</dbReference>